<organism evidence="2 3">
    <name type="scientific">Oleoguttula mirabilis</name>
    <dbReference type="NCBI Taxonomy" id="1507867"/>
    <lineage>
        <taxon>Eukaryota</taxon>
        <taxon>Fungi</taxon>
        <taxon>Dikarya</taxon>
        <taxon>Ascomycota</taxon>
        <taxon>Pezizomycotina</taxon>
        <taxon>Dothideomycetes</taxon>
        <taxon>Dothideomycetidae</taxon>
        <taxon>Mycosphaerellales</taxon>
        <taxon>Teratosphaeriaceae</taxon>
        <taxon>Oleoguttula</taxon>
    </lineage>
</organism>
<sequence>MADRVAALSDGSKKRKHAPSPLSGLLQYDGSSDDPTESAASQQGQENVPSPEPAYAAPEGRPTGIPAEVARSPQFIDGVGMLPPTTVAQAPTLPSGNAALIGIPRRQGLNPAAPLFDGSRAMLNHGPGVQPEAQDPMQEPPEHDVGVPAATSVQEERRVQAAVRHLAMAYRYLSAADRDGVANRYDGMFEQDFGERYTDERLRAIRDEPDDPPSESEQGDDGLEEGEEDL</sequence>
<dbReference type="EMBL" id="JAVFHQ010000006">
    <property type="protein sequence ID" value="KAK4548725.1"/>
    <property type="molecule type" value="Genomic_DNA"/>
</dbReference>
<feature type="compositionally biased region" description="Acidic residues" evidence="1">
    <location>
        <begin position="208"/>
        <end position="230"/>
    </location>
</feature>
<feature type="compositionally biased region" description="Polar residues" evidence="1">
    <location>
        <begin position="38"/>
        <end position="48"/>
    </location>
</feature>
<evidence type="ECO:0000256" key="1">
    <source>
        <dbReference type="SAM" id="MobiDB-lite"/>
    </source>
</evidence>
<accession>A0AAV9JT73</accession>
<feature type="region of interest" description="Disordered" evidence="1">
    <location>
        <begin position="1"/>
        <end position="90"/>
    </location>
</feature>
<dbReference type="AlphaFoldDB" id="A0AAV9JT73"/>
<feature type="region of interest" description="Disordered" evidence="1">
    <location>
        <begin position="190"/>
        <end position="230"/>
    </location>
</feature>
<gene>
    <name evidence="2" type="ORF">LTR36_008498</name>
</gene>
<dbReference type="Proteomes" id="UP001324427">
    <property type="component" value="Unassembled WGS sequence"/>
</dbReference>
<evidence type="ECO:0000313" key="2">
    <source>
        <dbReference type="EMBL" id="KAK4548725.1"/>
    </source>
</evidence>
<feature type="region of interest" description="Disordered" evidence="1">
    <location>
        <begin position="120"/>
        <end position="153"/>
    </location>
</feature>
<reference evidence="2 3" key="1">
    <citation type="submission" date="2021-11" db="EMBL/GenBank/DDBJ databases">
        <title>Black yeast isolated from Biological Soil Crust.</title>
        <authorList>
            <person name="Kurbessoian T."/>
        </authorList>
    </citation>
    <scope>NUCLEOTIDE SEQUENCE [LARGE SCALE GENOMIC DNA]</scope>
    <source>
        <strain evidence="2 3">CCFEE 5522</strain>
    </source>
</reference>
<feature type="compositionally biased region" description="Basic and acidic residues" evidence="1">
    <location>
        <begin position="193"/>
        <end position="207"/>
    </location>
</feature>
<evidence type="ECO:0000313" key="3">
    <source>
        <dbReference type="Proteomes" id="UP001324427"/>
    </source>
</evidence>
<proteinExistence type="predicted"/>
<comment type="caution">
    <text evidence="2">The sequence shown here is derived from an EMBL/GenBank/DDBJ whole genome shotgun (WGS) entry which is preliminary data.</text>
</comment>
<keyword evidence="3" id="KW-1185">Reference proteome</keyword>
<name>A0AAV9JT73_9PEZI</name>
<protein>
    <submittedName>
        <fullName evidence="2">Uncharacterized protein</fullName>
    </submittedName>
</protein>